<name>A0A5J4JCB2_9BACI</name>
<dbReference type="Proteomes" id="UP000391919">
    <property type="component" value="Unassembled WGS sequence"/>
</dbReference>
<evidence type="ECO:0000313" key="2">
    <source>
        <dbReference type="Proteomes" id="UP000391919"/>
    </source>
</evidence>
<accession>A0A5J4JCB2</accession>
<dbReference type="AlphaFoldDB" id="A0A5J4JCB2"/>
<evidence type="ECO:0000313" key="1">
    <source>
        <dbReference type="EMBL" id="GER68859.1"/>
    </source>
</evidence>
<keyword evidence="2" id="KW-1185">Reference proteome</keyword>
<gene>
    <name evidence="1" type="ORF">BpJC7_01620</name>
</gene>
<protein>
    <submittedName>
        <fullName evidence="1">Uncharacterized protein</fullName>
    </submittedName>
</protein>
<dbReference type="RefSeq" id="WP_151697606.1">
    <property type="nucleotide sequence ID" value="NZ_BKZP01000008.1"/>
</dbReference>
<proteinExistence type="predicted"/>
<sequence>MGWILAILFAVSAVLFIMSMAKARSHAKDEHREVEMVHLSLMDEINSLKDSIRNVELDMEILEKESGIQLSMAEKQFKREVLDLYRRNYSIESIAGKKQVSVSQIQDILAPYMAEKNERSKVAGGNE</sequence>
<reference evidence="1 2" key="1">
    <citation type="submission" date="2019-09" db="EMBL/GenBank/DDBJ databases">
        <title>Draft genome sequence of Bacillus sp. JC-7.</title>
        <authorList>
            <person name="Tanaka N."/>
            <person name="Shiwa Y."/>
            <person name="Fujita N."/>
            <person name="Tanasupawat S."/>
        </authorList>
    </citation>
    <scope>NUCLEOTIDE SEQUENCE [LARGE SCALE GENOMIC DNA]</scope>
    <source>
        <strain evidence="1 2">JC-7</strain>
    </source>
</reference>
<organism evidence="1 2">
    <name type="scientific">Weizmannia acidilactici</name>
    <dbReference type="NCBI Taxonomy" id="2607726"/>
    <lineage>
        <taxon>Bacteria</taxon>
        <taxon>Bacillati</taxon>
        <taxon>Bacillota</taxon>
        <taxon>Bacilli</taxon>
        <taxon>Bacillales</taxon>
        <taxon>Bacillaceae</taxon>
        <taxon>Heyndrickxia</taxon>
    </lineage>
</organism>
<comment type="caution">
    <text evidence="1">The sequence shown here is derived from an EMBL/GenBank/DDBJ whole genome shotgun (WGS) entry which is preliminary data.</text>
</comment>
<dbReference type="EMBL" id="BKZQ01000002">
    <property type="protein sequence ID" value="GER68859.1"/>
    <property type="molecule type" value="Genomic_DNA"/>
</dbReference>